<reference evidence="6 7" key="1">
    <citation type="submission" date="2012-11" db="EMBL/GenBank/DDBJ databases">
        <title>Whole genome sequence of Acidocella aminolytica 101 = DSM 11237.</title>
        <authorList>
            <person name="Azuma Y."/>
            <person name="Higashiura N."/>
            <person name="Hirakawa H."/>
            <person name="Matsushita K."/>
        </authorList>
    </citation>
    <scope>NUCLEOTIDE SEQUENCE [LARGE SCALE GENOMIC DNA]</scope>
    <source>
        <strain evidence="7">101 / DSM 11237</strain>
    </source>
</reference>
<organism evidence="6 7">
    <name type="scientific">Acidocella aminolytica 101 = DSM 11237</name>
    <dbReference type="NCBI Taxonomy" id="1120923"/>
    <lineage>
        <taxon>Bacteria</taxon>
        <taxon>Pseudomonadati</taxon>
        <taxon>Pseudomonadota</taxon>
        <taxon>Alphaproteobacteria</taxon>
        <taxon>Acetobacterales</taxon>
        <taxon>Acidocellaceae</taxon>
        <taxon>Acidocella</taxon>
    </lineage>
</organism>
<protein>
    <submittedName>
        <fullName evidence="6">Major facilitator superfamily transporter</fullName>
    </submittedName>
</protein>
<evidence type="ECO:0000313" key="7">
    <source>
        <dbReference type="Proteomes" id="UP000032668"/>
    </source>
</evidence>
<keyword evidence="7" id="KW-1185">Reference proteome</keyword>
<dbReference type="EMBL" id="BANC01000039">
    <property type="protein sequence ID" value="GAN80133.1"/>
    <property type="molecule type" value="Genomic_DNA"/>
</dbReference>
<feature type="transmembrane region" description="Helical" evidence="5">
    <location>
        <begin position="376"/>
        <end position="394"/>
    </location>
</feature>
<dbReference type="GO" id="GO:0016020">
    <property type="term" value="C:membrane"/>
    <property type="evidence" value="ECO:0007669"/>
    <property type="project" value="UniProtKB-SubCell"/>
</dbReference>
<dbReference type="Proteomes" id="UP000032668">
    <property type="component" value="Unassembled WGS sequence"/>
</dbReference>
<feature type="transmembrane region" description="Helical" evidence="5">
    <location>
        <begin position="183"/>
        <end position="205"/>
    </location>
</feature>
<evidence type="ECO:0000313" key="6">
    <source>
        <dbReference type="EMBL" id="GAN80133.1"/>
    </source>
</evidence>
<keyword evidence="4 5" id="KW-0472">Membrane</keyword>
<dbReference type="PANTHER" id="PTHR23514">
    <property type="entry name" value="BYPASS OF STOP CODON PROTEIN 6"/>
    <property type="match status" value="1"/>
</dbReference>
<feature type="transmembrane region" description="Helical" evidence="5">
    <location>
        <begin position="225"/>
        <end position="242"/>
    </location>
</feature>
<evidence type="ECO:0000256" key="2">
    <source>
        <dbReference type="ARBA" id="ARBA00022692"/>
    </source>
</evidence>
<proteinExistence type="predicted"/>
<feature type="transmembrane region" description="Helical" evidence="5">
    <location>
        <begin position="68"/>
        <end position="90"/>
    </location>
</feature>
<dbReference type="PANTHER" id="PTHR23514:SF13">
    <property type="entry name" value="INNER MEMBRANE PROTEIN YBJJ"/>
    <property type="match status" value="1"/>
</dbReference>
<dbReference type="CDD" id="cd17393">
    <property type="entry name" value="MFS_MosC_like"/>
    <property type="match status" value="1"/>
</dbReference>
<dbReference type="STRING" id="1120923.SAMN02746095_01453"/>
<sequence length="398" mass="41143">MVRKGGLSGPFLLAGLPGFRRRDNHIGMNGKLWTMRLVFGMAGVGILVWAIIIPYAKIRFQLSDGELGLVLLAGGVGGVAVMPFAGMAVARFGSRTCTVAATLLMCLLLPILGVAPSVYSFTLLLFIYGATFGTLDVAMNAQGAVVEALSGKLHMSRFHACYSLGMLAVALVASLTLKLGGTVETICLICTVGVLLGLTQSFRLVPKSGDALPAGRHFAWPNRHALILGLCCFAAFMTEGAATDWSTIFLRFSRHMPIDSATFGYAAFAVMTTLARLTGDRLAMRLGQPAVMRMGVVVAVAGFALAVGVDSGVAGVVGFGLVGFGTGNIAPLVFSAAARVPGMAANHAMSAVVGIGYAGFLTGPVMNGFVANHSGLGSAFLVDALLVGLTFFAARSVA</sequence>
<feature type="transmembrane region" description="Helical" evidence="5">
    <location>
        <begin position="37"/>
        <end position="56"/>
    </location>
</feature>
<evidence type="ECO:0000256" key="3">
    <source>
        <dbReference type="ARBA" id="ARBA00022989"/>
    </source>
</evidence>
<comment type="subcellular location">
    <subcellularLocation>
        <location evidence="1">Membrane</location>
        <topology evidence="1">Multi-pass membrane protein</topology>
    </subcellularLocation>
</comment>
<dbReference type="InterPro" id="IPR051788">
    <property type="entry name" value="MFS_Transporter"/>
</dbReference>
<evidence type="ECO:0000256" key="4">
    <source>
        <dbReference type="ARBA" id="ARBA00023136"/>
    </source>
</evidence>
<keyword evidence="2 5" id="KW-0812">Transmembrane</keyword>
<feature type="transmembrane region" description="Helical" evidence="5">
    <location>
        <begin position="262"/>
        <end position="279"/>
    </location>
</feature>
<accession>A0A0D6PG16</accession>
<feature type="transmembrane region" description="Helical" evidence="5">
    <location>
        <begin position="315"/>
        <end position="336"/>
    </location>
</feature>
<dbReference type="InterPro" id="IPR036259">
    <property type="entry name" value="MFS_trans_sf"/>
</dbReference>
<keyword evidence="3 5" id="KW-1133">Transmembrane helix</keyword>
<feature type="transmembrane region" description="Helical" evidence="5">
    <location>
        <begin position="160"/>
        <end position="177"/>
    </location>
</feature>
<feature type="transmembrane region" description="Helical" evidence="5">
    <location>
        <begin position="97"/>
        <end position="115"/>
    </location>
</feature>
<dbReference type="Pfam" id="PF07690">
    <property type="entry name" value="MFS_1"/>
    <property type="match status" value="1"/>
</dbReference>
<evidence type="ECO:0000256" key="5">
    <source>
        <dbReference type="SAM" id="Phobius"/>
    </source>
</evidence>
<feature type="transmembrane region" description="Helical" evidence="5">
    <location>
        <begin position="121"/>
        <end position="139"/>
    </location>
</feature>
<feature type="transmembrane region" description="Helical" evidence="5">
    <location>
        <begin position="291"/>
        <end position="309"/>
    </location>
</feature>
<feature type="transmembrane region" description="Helical" evidence="5">
    <location>
        <begin position="348"/>
        <end position="370"/>
    </location>
</feature>
<evidence type="ECO:0000256" key="1">
    <source>
        <dbReference type="ARBA" id="ARBA00004141"/>
    </source>
</evidence>
<dbReference type="SUPFAM" id="SSF103473">
    <property type="entry name" value="MFS general substrate transporter"/>
    <property type="match status" value="1"/>
</dbReference>
<dbReference type="Gene3D" id="1.20.1250.20">
    <property type="entry name" value="MFS general substrate transporter like domains"/>
    <property type="match status" value="2"/>
</dbReference>
<name>A0A0D6PG16_9PROT</name>
<comment type="caution">
    <text evidence="6">The sequence shown here is derived from an EMBL/GenBank/DDBJ whole genome shotgun (WGS) entry which is preliminary data.</text>
</comment>
<dbReference type="GO" id="GO:0022857">
    <property type="term" value="F:transmembrane transporter activity"/>
    <property type="evidence" value="ECO:0007669"/>
    <property type="project" value="InterPro"/>
</dbReference>
<dbReference type="AlphaFoldDB" id="A0A0D6PG16"/>
<gene>
    <name evidence="6" type="ORF">Aam_039_015</name>
</gene>
<dbReference type="InterPro" id="IPR011701">
    <property type="entry name" value="MFS"/>
</dbReference>